<feature type="compositionally biased region" description="Low complexity" evidence="1">
    <location>
        <begin position="20"/>
        <end position="31"/>
    </location>
</feature>
<feature type="region of interest" description="Disordered" evidence="1">
    <location>
        <begin position="118"/>
        <end position="149"/>
    </location>
</feature>
<evidence type="ECO:0000256" key="1">
    <source>
        <dbReference type="SAM" id="MobiDB-lite"/>
    </source>
</evidence>
<comment type="caution">
    <text evidence="2">The sequence shown here is derived from an EMBL/GenBank/DDBJ whole genome shotgun (WGS) entry which is preliminary data.</text>
</comment>
<proteinExistence type="predicted"/>
<feature type="compositionally biased region" description="Polar residues" evidence="1">
    <location>
        <begin position="32"/>
        <end position="45"/>
    </location>
</feature>
<sequence>MPEQSNPERTCPSLSVHEQSPTTSSWDPPSDAAQTPELSQPQLATNPIPAGARPSSLRMKSEPLRPLLEDRLEEQGSSALVTQPVALSTLHSMPKSPTAKQKHLVFMVDGEELQILGVDAPDSSVPPEESPSRNRPAAGAGPLPPPEANLAPQRLQRLHVLAGQSQRKWQRPCSDQTLGETAGAQLRFRCAAPKQHGILRAGLSDLTWVVKL</sequence>
<dbReference type="Proteomes" id="UP000649617">
    <property type="component" value="Unassembled WGS sequence"/>
</dbReference>
<dbReference type="AlphaFoldDB" id="A0A812IXP7"/>
<feature type="region of interest" description="Disordered" evidence="1">
    <location>
        <begin position="1"/>
        <end position="76"/>
    </location>
</feature>
<evidence type="ECO:0000313" key="3">
    <source>
        <dbReference type="Proteomes" id="UP000649617"/>
    </source>
</evidence>
<dbReference type="EMBL" id="CAJNIZ010001137">
    <property type="protein sequence ID" value="CAE7183581.1"/>
    <property type="molecule type" value="Genomic_DNA"/>
</dbReference>
<dbReference type="OrthoDB" id="437395at2759"/>
<name>A0A812IXP7_SYMPI</name>
<evidence type="ECO:0000313" key="2">
    <source>
        <dbReference type="EMBL" id="CAE7183581.1"/>
    </source>
</evidence>
<feature type="compositionally biased region" description="Low complexity" evidence="1">
    <location>
        <begin position="121"/>
        <end position="141"/>
    </location>
</feature>
<protein>
    <submittedName>
        <fullName evidence="2">Uncharacterized protein</fullName>
    </submittedName>
</protein>
<reference evidence="2" key="1">
    <citation type="submission" date="2021-02" db="EMBL/GenBank/DDBJ databases">
        <authorList>
            <person name="Dougan E. K."/>
            <person name="Rhodes N."/>
            <person name="Thang M."/>
            <person name="Chan C."/>
        </authorList>
    </citation>
    <scope>NUCLEOTIDE SEQUENCE</scope>
</reference>
<accession>A0A812IXP7</accession>
<feature type="compositionally biased region" description="Polar residues" evidence="1">
    <location>
        <begin position="1"/>
        <end position="19"/>
    </location>
</feature>
<organism evidence="2 3">
    <name type="scientific">Symbiodinium pilosum</name>
    <name type="common">Dinoflagellate</name>
    <dbReference type="NCBI Taxonomy" id="2952"/>
    <lineage>
        <taxon>Eukaryota</taxon>
        <taxon>Sar</taxon>
        <taxon>Alveolata</taxon>
        <taxon>Dinophyceae</taxon>
        <taxon>Suessiales</taxon>
        <taxon>Symbiodiniaceae</taxon>
        <taxon>Symbiodinium</taxon>
    </lineage>
</organism>
<gene>
    <name evidence="2" type="ORF">SPIL2461_LOCUS1193</name>
</gene>
<feature type="compositionally biased region" description="Basic and acidic residues" evidence="1">
    <location>
        <begin position="59"/>
        <end position="74"/>
    </location>
</feature>
<keyword evidence="3" id="KW-1185">Reference proteome</keyword>